<feature type="binding site" evidence="4">
    <location>
        <begin position="12"/>
        <end position="17"/>
    </location>
    <ligand>
        <name>substrate</name>
    </ligand>
</feature>
<name>A0A6A6PY73_9PEZI</name>
<organism evidence="5 6">
    <name type="scientific">Neohortaea acidophila</name>
    <dbReference type="NCBI Taxonomy" id="245834"/>
    <lineage>
        <taxon>Eukaryota</taxon>
        <taxon>Fungi</taxon>
        <taxon>Dikarya</taxon>
        <taxon>Ascomycota</taxon>
        <taxon>Pezizomycotina</taxon>
        <taxon>Dothideomycetes</taxon>
        <taxon>Dothideomycetidae</taxon>
        <taxon>Mycosphaerellales</taxon>
        <taxon>Teratosphaeriaceae</taxon>
        <taxon>Neohortaea</taxon>
    </lineage>
</organism>
<proteinExistence type="predicted"/>
<dbReference type="CDD" id="cd06661">
    <property type="entry name" value="GGCT_like"/>
    <property type="match status" value="1"/>
</dbReference>
<dbReference type="RefSeq" id="XP_033591717.1">
    <property type="nucleotide sequence ID" value="XM_033735227.1"/>
</dbReference>
<evidence type="ECO:0000256" key="3">
    <source>
        <dbReference type="PIRSR" id="PIRSR617939-1"/>
    </source>
</evidence>
<dbReference type="SUPFAM" id="SSF110857">
    <property type="entry name" value="Gamma-glutamyl cyclotransferase-like"/>
    <property type="match status" value="1"/>
</dbReference>
<evidence type="ECO:0000313" key="5">
    <source>
        <dbReference type="EMBL" id="KAF2485148.1"/>
    </source>
</evidence>
<accession>A0A6A6PY73</accession>
<dbReference type="InterPro" id="IPR013024">
    <property type="entry name" value="GGCT-like"/>
</dbReference>
<dbReference type="GO" id="GO:0003839">
    <property type="term" value="F:gamma-glutamylcyclotransferase activity"/>
    <property type="evidence" value="ECO:0007669"/>
    <property type="project" value="UniProtKB-EC"/>
</dbReference>
<gene>
    <name evidence="5" type="ORF">BDY17DRAFT_308595</name>
</gene>
<dbReference type="OrthoDB" id="2924818at2759"/>
<dbReference type="InterPro" id="IPR017939">
    <property type="entry name" value="G-Glutamylcylcotransferase"/>
</dbReference>
<dbReference type="PANTHER" id="PTHR12935:SF0">
    <property type="entry name" value="GAMMA-GLUTAMYLCYCLOTRANSFERASE"/>
    <property type="match status" value="1"/>
</dbReference>
<evidence type="ECO:0000256" key="4">
    <source>
        <dbReference type="PIRSR" id="PIRSR617939-2"/>
    </source>
</evidence>
<keyword evidence="2" id="KW-0456">Lyase</keyword>
<protein>
    <recommendedName>
        <fullName evidence="1">gamma-glutamylcyclotransferase</fullName>
        <ecNumber evidence="1">4.3.2.9</ecNumber>
    </recommendedName>
</protein>
<feature type="active site" description="Proton acceptor" evidence="3">
    <location>
        <position position="96"/>
    </location>
</feature>
<dbReference type="AlphaFoldDB" id="A0A6A6PY73"/>
<evidence type="ECO:0000313" key="6">
    <source>
        <dbReference type="Proteomes" id="UP000799767"/>
    </source>
</evidence>
<evidence type="ECO:0000256" key="1">
    <source>
        <dbReference type="ARBA" id="ARBA00012346"/>
    </source>
</evidence>
<dbReference type="InterPro" id="IPR036568">
    <property type="entry name" value="GGCT-like_sf"/>
</dbReference>
<keyword evidence="6" id="KW-1185">Reference proteome</keyword>
<dbReference type="PANTHER" id="PTHR12935">
    <property type="entry name" value="GAMMA-GLUTAMYLCYCLOTRANSFERASE"/>
    <property type="match status" value="1"/>
</dbReference>
<dbReference type="Gene3D" id="3.10.490.10">
    <property type="entry name" value="Gamma-glutamyl cyclotransferase-like"/>
    <property type="match status" value="1"/>
</dbReference>
<dbReference type="EMBL" id="MU001633">
    <property type="protein sequence ID" value="KAF2485148.1"/>
    <property type="molecule type" value="Genomic_DNA"/>
</dbReference>
<dbReference type="GeneID" id="54476229"/>
<dbReference type="EC" id="4.3.2.9" evidence="1"/>
<reference evidence="5" key="1">
    <citation type="journal article" date="2020" name="Stud. Mycol.">
        <title>101 Dothideomycetes genomes: a test case for predicting lifestyles and emergence of pathogens.</title>
        <authorList>
            <person name="Haridas S."/>
            <person name="Albert R."/>
            <person name="Binder M."/>
            <person name="Bloem J."/>
            <person name="Labutti K."/>
            <person name="Salamov A."/>
            <person name="Andreopoulos B."/>
            <person name="Baker S."/>
            <person name="Barry K."/>
            <person name="Bills G."/>
            <person name="Bluhm B."/>
            <person name="Cannon C."/>
            <person name="Castanera R."/>
            <person name="Culley D."/>
            <person name="Daum C."/>
            <person name="Ezra D."/>
            <person name="Gonzalez J."/>
            <person name="Henrissat B."/>
            <person name="Kuo A."/>
            <person name="Liang C."/>
            <person name="Lipzen A."/>
            <person name="Lutzoni F."/>
            <person name="Magnuson J."/>
            <person name="Mondo S."/>
            <person name="Nolan M."/>
            <person name="Ohm R."/>
            <person name="Pangilinan J."/>
            <person name="Park H.-J."/>
            <person name="Ramirez L."/>
            <person name="Alfaro M."/>
            <person name="Sun H."/>
            <person name="Tritt A."/>
            <person name="Yoshinaga Y."/>
            <person name="Zwiers L.-H."/>
            <person name="Turgeon B."/>
            <person name="Goodwin S."/>
            <person name="Spatafora J."/>
            <person name="Crous P."/>
            <person name="Grigoriev I."/>
        </authorList>
    </citation>
    <scope>NUCLEOTIDE SEQUENCE</scope>
    <source>
        <strain evidence="5">CBS 113389</strain>
    </source>
</reference>
<evidence type="ECO:0000256" key="2">
    <source>
        <dbReference type="ARBA" id="ARBA00023239"/>
    </source>
</evidence>
<sequence>MGESKDPPPTIYFGYGSNLWLAQMTLRCATSTYLGTARLRGYKWIINERGYANVVQTGTQPSAAAESAEFHDYTNEVWGLVYSLLPNDEAKLDVNEGVPEAYTKEYIPVDFWAQPLPSSQQPQAVQHQEGSRSVLLRQPKQVSMLVYIDRLRTEPAEPRKEYVVRMNKGICDAVEQGVPEGYVRGVLRGFIPEGGAEGEGEIEVLARRQAARFEDESGVC</sequence>
<dbReference type="Proteomes" id="UP000799767">
    <property type="component" value="Unassembled WGS sequence"/>
</dbReference>